<name>A0A392QMR0_9FABA</name>
<evidence type="ECO:0000313" key="2">
    <source>
        <dbReference type="Proteomes" id="UP000265520"/>
    </source>
</evidence>
<dbReference type="PANTHER" id="PTHR33789">
    <property type="entry name" value="LACHRYMATORY-FACTOR SYNTHASE"/>
    <property type="match status" value="1"/>
</dbReference>
<keyword evidence="2" id="KW-1185">Reference proteome</keyword>
<dbReference type="PANTHER" id="PTHR33789:SF11">
    <property type="entry name" value="OS05G0202300 PROTEIN"/>
    <property type="match status" value="1"/>
</dbReference>
<dbReference type="InterPro" id="IPR019587">
    <property type="entry name" value="Polyketide_cyclase/dehydratase"/>
</dbReference>
<dbReference type="CDD" id="cd07821">
    <property type="entry name" value="PYR_PYL_RCAR_like"/>
    <property type="match status" value="1"/>
</dbReference>
<dbReference type="GO" id="GO:0004864">
    <property type="term" value="F:protein phosphatase inhibitor activity"/>
    <property type="evidence" value="ECO:0007669"/>
    <property type="project" value="UniProtKB-ARBA"/>
</dbReference>
<dbReference type="AlphaFoldDB" id="A0A392QMR0"/>
<evidence type="ECO:0000313" key="1">
    <source>
        <dbReference type="EMBL" id="MCI25693.1"/>
    </source>
</evidence>
<organism evidence="1 2">
    <name type="scientific">Trifolium medium</name>
    <dbReference type="NCBI Taxonomy" id="97028"/>
    <lineage>
        <taxon>Eukaryota</taxon>
        <taxon>Viridiplantae</taxon>
        <taxon>Streptophyta</taxon>
        <taxon>Embryophyta</taxon>
        <taxon>Tracheophyta</taxon>
        <taxon>Spermatophyta</taxon>
        <taxon>Magnoliopsida</taxon>
        <taxon>eudicotyledons</taxon>
        <taxon>Gunneridae</taxon>
        <taxon>Pentapetalae</taxon>
        <taxon>rosids</taxon>
        <taxon>fabids</taxon>
        <taxon>Fabales</taxon>
        <taxon>Fabaceae</taxon>
        <taxon>Papilionoideae</taxon>
        <taxon>50 kb inversion clade</taxon>
        <taxon>NPAAA clade</taxon>
        <taxon>Hologalegina</taxon>
        <taxon>IRL clade</taxon>
        <taxon>Trifolieae</taxon>
        <taxon>Trifolium</taxon>
    </lineage>
</organism>
<dbReference type="InterPro" id="IPR023393">
    <property type="entry name" value="START-like_dom_sf"/>
</dbReference>
<reference evidence="1 2" key="1">
    <citation type="journal article" date="2018" name="Front. Plant Sci.">
        <title>Red Clover (Trifolium pratense) and Zigzag Clover (T. medium) - A Picture of Genomic Similarities and Differences.</title>
        <authorList>
            <person name="Dluhosova J."/>
            <person name="Istvanek J."/>
            <person name="Nedelnik J."/>
            <person name="Repkova J."/>
        </authorList>
    </citation>
    <scope>NUCLEOTIDE SEQUENCE [LARGE SCALE GENOMIC DNA]</scope>
    <source>
        <strain evidence="2">cv. 10/8</strain>
        <tissue evidence="1">Leaf</tissue>
    </source>
</reference>
<sequence>MAEENKPIKWEGKATVEVRGTSEEIVWKVLEDFCNLHKWLPIDTCYKVEGIEGQPGLIRYCASTKKGVDEKPIVKFFKEKLLTIDPIQRCLSYEIVDNNMGFKNYKAIMKVLPLQINGDDDNNGKRVGCMLEWECVCDPVEGWSLENLHAYIGNFLKCMANNIELVYSPLFK</sequence>
<dbReference type="InterPro" id="IPR053249">
    <property type="entry name" value="LFS"/>
</dbReference>
<dbReference type="Pfam" id="PF10604">
    <property type="entry name" value="Polyketide_cyc2"/>
    <property type="match status" value="1"/>
</dbReference>
<comment type="caution">
    <text evidence="1">The sequence shown here is derived from an EMBL/GenBank/DDBJ whole genome shotgun (WGS) entry which is preliminary data.</text>
</comment>
<accession>A0A392QMR0</accession>
<protein>
    <submittedName>
        <fullName evidence="1">Lachrymatory-factor synthase-like</fullName>
    </submittedName>
</protein>
<dbReference type="SUPFAM" id="SSF55961">
    <property type="entry name" value="Bet v1-like"/>
    <property type="match status" value="1"/>
</dbReference>
<dbReference type="Gene3D" id="3.30.530.20">
    <property type="match status" value="1"/>
</dbReference>
<dbReference type="Proteomes" id="UP000265520">
    <property type="component" value="Unassembled WGS sequence"/>
</dbReference>
<proteinExistence type="predicted"/>
<dbReference type="EMBL" id="LXQA010148717">
    <property type="protein sequence ID" value="MCI25693.1"/>
    <property type="molecule type" value="Genomic_DNA"/>
</dbReference>